<dbReference type="InterPro" id="IPR036188">
    <property type="entry name" value="FAD/NAD-bd_sf"/>
</dbReference>
<evidence type="ECO:0000256" key="1">
    <source>
        <dbReference type="ARBA" id="ARBA00023002"/>
    </source>
</evidence>
<evidence type="ECO:0000259" key="2">
    <source>
        <dbReference type="Pfam" id="PF01266"/>
    </source>
</evidence>
<feature type="domain" description="FAD dependent oxidoreductase" evidence="2">
    <location>
        <begin position="7"/>
        <end position="344"/>
    </location>
</feature>
<dbReference type="PANTHER" id="PTHR13847">
    <property type="entry name" value="SARCOSINE DEHYDROGENASE-RELATED"/>
    <property type="match status" value="1"/>
</dbReference>
<dbReference type="PANTHER" id="PTHR13847:SF287">
    <property type="entry name" value="FAD-DEPENDENT OXIDOREDUCTASE DOMAIN-CONTAINING PROTEIN 1"/>
    <property type="match status" value="1"/>
</dbReference>
<dbReference type="SUPFAM" id="SSF51905">
    <property type="entry name" value="FAD/NAD(P)-binding domain"/>
    <property type="match status" value="1"/>
</dbReference>
<evidence type="ECO:0000313" key="3">
    <source>
        <dbReference type="EMBL" id="AHG41161.1"/>
    </source>
</evidence>
<keyword evidence="1" id="KW-0560">Oxidoreductase</keyword>
<organism evidence="3 4">
    <name type="scientific">Pseudomonas syringae CC1557</name>
    <dbReference type="NCBI Taxonomy" id="1357279"/>
    <lineage>
        <taxon>Bacteria</taxon>
        <taxon>Pseudomonadati</taxon>
        <taxon>Pseudomonadota</taxon>
        <taxon>Gammaproteobacteria</taxon>
        <taxon>Pseudomonadales</taxon>
        <taxon>Pseudomonadaceae</taxon>
        <taxon>Pseudomonas</taxon>
        <taxon>Pseudomonas syringae</taxon>
    </lineage>
</organism>
<dbReference type="KEGG" id="psyr:N018_13490"/>
<dbReference type="RefSeq" id="WP_025389909.1">
    <property type="nucleotide sequence ID" value="NZ_CP007014.1"/>
</dbReference>
<dbReference type="GO" id="GO:0016491">
    <property type="term" value="F:oxidoreductase activity"/>
    <property type="evidence" value="ECO:0007669"/>
    <property type="project" value="UniProtKB-KW"/>
</dbReference>
<sequence length="372" mass="39735">MFLDYEIAVIGAGITGASIAAKLCSAGVSVALVDKGCAASLGASSYSGGLVRLYDTDPLLMELAALSIDRMREGVFATTYASALRRTGVIYRAAADQLETLCNAIEQHASPRYPMRLLASHELNGGCYPRCADEARVNLFEPNACVGNVRLAVSALCQVVRQQGLLLEHRDIKAVERRASGRVDIELGDAKLRCRAVVVAAGAWTRHLLPQAELDVRSIPLARVMTDSDWSMPIIDAVTQSYAIPLTRNIVQAGCGLRDSALWPEDLAQPDARHAEDACKRINQLCGSATNARVLDVLPGFDSYSVDGRPLLGFCDEQSPVYLAAGMSGLGFKFAPGIAQIACDQLLGRLRGSQGACSGWSALSPQRKSVQP</sequence>
<reference evidence="3 4" key="1">
    <citation type="submission" date="2013-12" db="EMBL/GenBank/DDBJ databases">
        <title>Interactions Between Genome Architecture and Virulence Genes in Pseudomonas syringae, strain CC1557 as a model.</title>
        <authorList>
            <person name="Baltrus D."/>
            <person name="Hockett K."/>
            <person name="Karlsrud E."/>
            <person name="Dougherty K."/>
            <person name="Nishimura M."/>
        </authorList>
    </citation>
    <scope>NUCLEOTIDE SEQUENCE [LARGE SCALE GENOMIC DNA]</scope>
    <source>
        <strain evidence="3 4">CC1557</strain>
    </source>
</reference>
<protein>
    <submittedName>
        <fullName evidence="3">FAD-binding oxidoreductase</fullName>
    </submittedName>
</protein>
<dbReference type="Proteomes" id="UP000019089">
    <property type="component" value="Chromosome"/>
</dbReference>
<dbReference type="AlphaFoldDB" id="W0MWF5"/>
<dbReference type="GO" id="GO:0005737">
    <property type="term" value="C:cytoplasm"/>
    <property type="evidence" value="ECO:0007669"/>
    <property type="project" value="TreeGrafter"/>
</dbReference>
<dbReference type="Pfam" id="PF01266">
    <property type="entry name" value="DAO"/>
    <property type="match status" value="1"/>
</dbReference>
<dbReference type="eggNOG" id="COG0665">
    <property type="taxonomic scope" value="Bacteria"/>
</dbReference>
<dbReference type="STRING" id="1357279.N018_13490"/>
<dbReference type="EMBL" id="CP007014">
    <property type="protein sequence ID" value="AHG41161.1"/>
    <property type="molecule type" value="Genomic_DNA"/>
</dbReference>
<dbReference type="Gene3D" id="3.50.50.60">
    <property type="entry name" value="FAD/NAD(P)-binding domain"/>
    <property type="match status" value="1"/>
</dbReference>
<dbReference type="Gene3D" id="3.30.9.10">
    <property type="entry name" value="D-Amino Acid Oxidase, subunit A, domain 2"/>
    <property type="match status" value="1"/>
</dbReference>
<dbReference type="HOGENOM" id="CLU_729309_0_0_6"/>
<gene>
    <name evidence="3" type="ORF">N018_13490</name>
</gene>
<dbReference type="InterPro" id="IPR006076">
    <property type="entry name" value="FAD-dep_OxRdtase"/>
</dbReference>
<proteinExistence type="predicted"/>
<evidence type="ECO:0000313" key="4">
    <source>
        <dbReference type="Proteomes" id="UP000019089"/>
    </source>
</evidence>
<accession>W0MWF5</accession>
<name>W0MWF5_PSESX</name>